<feature type="transmembrane region" description="Helical" evidence="1">
    <location>
        <begin position="320"/>
        <end position="349"/>
    </location>
</feature>
<gene>
    <name evidence="2" type="ORF">REBECCA_288</name>
</gene>
<name>A0A482IJ17_9CAUD</name>
<evidence type="ECO:0000313" key="3">
    <source>
        <dbReference type="Proteomes" id="UP000294542"/>
    </source>
</evidence>
<keyword evidence="1" id="KW-0472">Membrane</keyword>
<organism evidence="2 3">
    <name type="scientific">Erwinia phage Rebecca</name>
    <dbReference type="NCBI Taxonomy" id="2530026"/>
    <lineage>
        <taxon>Viruses</taxon>
        <taxon>Duplodnaviria</taxon>
        <taxon>Heunggongvirae</taxon>
        <taxon>Uroviricota</taxon>
        <taxon>Caudoviricetes</taxon>
        <taxon>Chimalliviridae</taxon>
        <taxon>Agricanvirus</taxon>
        <taxon>Agricanvirus ray</taxon>
    </lineage>
</organism>
<reference evidence="2 3" key="1">
    <citation type="submission" date="2019-02" db="EMBL/GenBank/DDBJ databases">
        <authorList>
            <person name="Eardley R."/>
            <person name="Sharma R."/>
            <person name="Beatty N."/>
            <person name="Choi M.C."/>
            <person name="Duncan S."/>
            <person name="Fajardo C.P."/>
            <person name="Ferguson H.P."/>
            <person name="Kruger J.L."/>
            <person name="Webb C.J."/>
            <person name="Grose J.H."/>
        </authorList>
    </citation>
    <scope>NUCLEOTIDE SEQUENCE [LARGE SCALE GENOMIC DNA]</scope>
</reference>
<dbReference type="EMBL" id="MK514281">
    <property type="protein sequence ID" value="QBP07393.1"/>
    <property type="molecule type" value="Genomic_DNA"/>
</dbReference>
<accession>A0A482IJ17</accession>
<keyword evidence="1" id="KW-0812">Transmembrane</keyword>
<protein>
    <submittedName>
        <fullName evidence="2">Putative virion structural protein</fullName>
    </submittedName>
</protein>
<evidence type="ECO:0000313" key="2">
    <source>
        <dbReference type="EMBL" id="QBP07393.1"/>
    </source>
</evidence>
<proteinExistence type="predicted"/>
<keyword evidence="1" id="KW-1133">Transmembrane helix</keyword>
<dbReference type="Proteomes" id="UP000294542">
    <property type="component" value="Segment"/>
</dbReference>
<evidence type="ECO:0000256" key="1">
    <source>
        <dbReference type="SAM" id="Phobius"/>
    </source>
</evidence>
<sequence length="448" mass="50493">MSKHYKVHQCLIRVITSGVQLHLYKGDHMILSSGLEAISFQKNPLFYKQLVVEFGRLMELAKANGKKRLTEEMMAQSNLAKITMANTGIKVSPGVDTRMQCNAYVMIPSINSYHVFNDRMRQIFSGYAESFEQFRKANDVLIGLVDLQNSKVGGVFSTIDHRICLSYDIMTDYDMTPGEVAAIYMHEVGHAFTFLEMLHYTATTNLVLTAGIEAIIKSETSRKHVILSDIENSLGIKIDNKDELVAYDKYEDYAVTILSKYNRTLAAALGSPAHDESMSEQMADMFATRHGAGLDLARGLSRIHKYYNSPKFKFARYLEIFVGILQTMGLSLVFDVLGVIVVLTVGNFFGGTYDRAKDRFIRMRNEIVVGLKDEEISAADRKLLISHIAELDKIIAQAKNESSFVERLSLVVRASQRERYASKYLQKDLEALLNNPLYVSAAKLKTLQ</sequence>